<accession>A0AAF0UGN7</accession>
<dbReference type="AlphaFoldDB" id="A0AAF0UGN7"/>
<dbReference type="EMBL" id="CP133620">
    <property type="protein sequence ID" value="WMV45742.1"/>
    <property type="molecule type" value="Genomic_DNA"/>
</dbReference>
<protein>
    <recommendedName>
        <fullName evidence="3">Gag-pol polyprotein</fullName>
    </recommendedName>
</protein>
<evidence type="ECO:0000313" key="1">
    <source>
        <dbReference type="EMBL" id="WMV45742.1"/>
    </source>
</evidence>
<keyword evidence="2" id="KW-1185">Reference proteome</keyword>
<reference evidence="1" key="1">
    <citation type="submission" date="2023-08" db="EMBL/GenBank/DDBJ databases">
        <title>A de novo genome assembly of Solanum verrucosum Schlechtendal, a Mexican diploid species geographically isolated from the other diploid A-genome species in potato relatives.</title>
        <authorList>
            <person name="Hosaka K."/>
        </authorList>
    </citation>
    <scope>NUCLEOTIDE SEQUENCE</scope>
    <source>
        <tissue evidence="1">Young leaves</tissue>
    </source>
</reference>
<evidence type="ECO:0000313" key="2">
    <source>
        <dbReference type="Proteomes" id="UP001234989"/>
    </source>
</evidence>
<evidence type="ECO:0008006" key="3">
    <source>
        <dbReference type="Google" id="ProtNLM"/>
    </source>
</evidence>
<dbReference type="Gene3D" id="2.40.70.10">
    <property type="entry name" value="Acid Proteases"/>
    <property type="match status" value="1"/>
</dbReference>
<gene>
    <name evidence="1" type="ORF">MTR67_039127</name>
</gene>
<organism evidence="1 2">
    <name type="scientific">Solanum verrucosum</name>
    <dbReference type="NCBI Taxonomy" id="315347"/>
    <lineage>
        <taxon>Eukaryota</taxon>
        <taxon>Viridiplantae</taxon>
        <taxon>Streptophyta</taxon>
        <taxon>Embryophyta</taxon>
        <taxon>Tracheophyta</taxon>
        <taxon>Spermatophyta</taxon>
        <taxon>Magnoliopsida</taxon>
        <taxon>eudicotyledons</taxon>
        <taxon>Gunneridae</taxon>
        <taxon>Pentapetalae</taxon>
        <taxon>asterids</taxon>
        <taxon>lamiids</taxon>
        <taxon>Solanales</taxon>
        <taxon>Solanaceae</taxon>
        <taxon>Solanoideae</taxon>
        <taxon>Solaneae</taxon>
        <taxon>Solanum</taxon>
    </lineage>
</organism>
<dbReference type="Pfam" id="PF08284">
    <property type="entry name" value="RVP_2"/>
    <property type="match status" value="1"/>
</dbReference>
<proteinExistence type="predicted"/>
<dbReference type="InterPro" id="IPR021109">
    <property type="entry name" value="Peptidase_aspartic_dom_sf"/>
</dbReference>
<name>A0AAF0UGN7_SOLVR</name>
<sequence>AFGLSCDIVPSENQGYGICWVRIKTDLRLKLGSSDKQVLVPTNRNGGSVAARVRDFVRMNPPEFLGSQVGEDPQNFIDEVKKILGVMQVIGNDRVELASYQLKDVAHIWYTQWKDYRGYFAFCNSQYSSNLKFYQKVTSADLIELEMVDFDIILGMDWLHSCYASVDCRTRIVHFKFPDEPILKWKGGSSVPMGRFISYLKAIKMISKGYIYHLVQVKDSSSKTPTPESVPVVNEFPKVFPEDLPGVPPEREIDFGIYLL</sequence>
<feature type="non-terminal residue" evidence="1">
    <location>
        <position position="1"/>
    </location>
</feature>
<dbReference type="Proteomes" id="UP001234989">
    <property type="component" value="Chromosome 9"/>
</dbReference>